<dbReference type="SUPFAM" id="SSF54427">
    <property type="entry name" value="NTF2-like"/>
    <property type="match status" value="1"/>
</dbReference>
<keyword evidence="3" id="KW-1185">Reference proteome</keyword>
<dbReference type="InterPro" id="IPR037401">
    <property type="entry name" value="SnoaL-like"/>
</dbReference>
<name>A0ABP7TIZ4_9PSEU</name>
<dbReference type="InterPro" id="IPR032710">
    <property type="entry name" value="NTF2-like_dom_sf"/>
</dbReference>
<evidence type="ECO:0000259" key="1">
    <source>
        <dbReference type="Pfam" id="PF12680"/>
    </source>
</evidence>
<comment type="caution">
    <text evidence="2">The sequence shown here is derived from an EMBL/GenBank/DDBJ whole genome shotgun (WGS) entry which is preliminary data.</text>
</comment>
<proteinExistence type="predicted"/>
<protein>
    <submittedName>
        <fullName evidence="2">Nuclear transport factor 2 family protein</fullName>
    </submittedName>
</protein>
<feature type="domain" description="SnoaL-like" evidence="1">
    <location>
        <begin position="22"/>
        <end position="119"/>
    </location>
</feature>
<dbReference type="Pfam" id="PF12680">
    <property type="entry name" value="SnoaL_2"/>
    <property type="match status" value="1"/>
</dbReference>
<evidence type="ECO:0000313" key="3">
    <source>
        <dbReference type="Proteomes" id="UP001501747"/>
    </source>
</evidence>
<dbReference type="Proteomes" id="UP001501747">
    <property type="component" value="Unassembled WGS sequence"/>
</dbReference>
<dbReference type="EMBL" id="BAABAL010000019">
    <property type="protein sequence ID" value="GAA4026834.1"/>
    <property type="molecule type" value="Genomic_DNA"/>
</dbReference>
<sequence>MDTEDPLAGSSIDMDFAEEFARDWEDRWNTHDLDLILEHYADDVVFHSPVAARLLGGDGKVVGKAALREYWEKGLKFLPELHFAVEGVYVGVDTIVINYRNERGNLVNEILTFKDGKIVFGHGTYARAT</sequence>
<dbReference type="Gene3D" id="3.10.450.50">
    <property type="match status" value="1"/>
</dbReference>
<accession>A0ABP7TIZ4</accession>
<organism evidence="2 3">
    <name type="scientific">Allokutzneria multivorans</name>
    <dbReference type="NCBI Taxonomy" id="1142134"/>
    <lineage>
        <taxon>Bacteria</taxon>
        <taxon>Bacillati</taxon>
        <taxon>Actinomycetota</taxon>
        <taxon>Actinomycetes</taxon>
        <taxon>Pseudonocardiales</taxon>
        <taxon>Pseudonocardiaceae</taxon>
        <taxon>Allokutzneria</taxon>
    </lineage>
</organism>
<dbReference type="RefSeq" id="WP_344881996.1">
    <property type="nucleotide sequence ID" value="NZ_BAABAL010000019.1"/>
</dbReference>
<gene>
    <name evidence="2" type="ORF">GCM10022247_59690</name>
</gene>
<evidence type="ECO:0000313" key="2">
    <source>
        <dbReference type="EMBL" id="GAA4026834.1"/>
    </source>
</evidence>
<reference evidence="3" key="1">
    <citation type="journal article" date="2019" name="Int. J. Syst. Evol. Microbiol.">
        <title>The Global Catalogue of Microorganisms (GCM) 10K type strain sequencing project: providing services to taxonomists for standard genome sequencing and annotation.</title>
        <authorList>
            <consortium name="The Broad Institute Genomics Platform"/>
            <consortium name="The Broad Institute Genome Sequencing Center for Infectious Disease"/>
            <person name="Wu L."/>
            <person name="Ma J."/>
        </authorList>
    </citation>
    <scope>NUCLEOTIDE SEQUENCE [LARGE SCALE GENOMIC DNA]</scope>
    <source>
        <strain evidence="3">JCM 17342</strain>
    </source>
</reference>